<dbReference type="InterPro" id="IPR050272">
    <property type="entry name" value="Isochorismatase-like_hydrls"/>
</dbReference>
<evidence type="ECO:0000313" key="3">
    <source>
        <dbReference type="EMBL" id="MBQ0934381.1"/>
    </source>
</evidence>
<dbReference type="SUPFAM" id="SSF52499">
    <property type="entry name" value="Isochorismatase-like hydrolases"/>
    <property type="match status" value="1"/>
</dbReference>
<dbReference type="Proteomes" id="UP000672097">
    <property type="component" value="Unassembled WGS sequence"/>
</dbReference>
<reference evidence="3 4" key="1">
    <citation type="submission" date="2021-04" db="EMBL/GenBank/DDBJ databases">
        <title>The genome sequence of type strain Ideonella paludis KCTC 32238.</title>
        <authorList>
            <person name="Liu Y."/>
        </authorList>
    </citation>
    <scope>NUCLEOTIDE SEQUENCE [LARGE SCALE GENOMIC DNA]</scope>
    <source>
        <strain evidence="3 4">KCTC 32238</strain>
    </source>
</reference>
<dbReference type="Gene3D" id="3.40.50.850">
    <property type="entry name" value="Isochorismatase-like"/>
    <property type="match status" value="1"/>
</dbReference>
<accession>A0ABS5DTA7</accession>
<keyword evidence="1 3" id="KW-0378">Hydrolase</keyword>
<evidence type="ECO:0000259" key="2">
    <source>
        <dbReference type="Pfam" id="PF00857"/>
    </source>
</evidence>
<dbReference type="GO" id="GO:0016787">
    <property type="term" value="F:hydrolase activity"/>
    <property type="evidence" value="ECO:0007669"/>
    <property type="project" value="UniProtKB-KW"/>
</dbReference>
<proteinExistence type="predicted"/>
<comment type="caution">
    <text evidence="3">The sequence shown here is derived from an EMBL/GenBank/DDBJ whole genome shotgun (WGS) entry which is preliminary data.</text>
</comment>
<sequence length="181" mass="19349">MPATTALLVIDVQQGLCEGEYAAHDAAGLIQRINTLSEKARAAGAPVVFIQHEAATGPLQHGSPGWQLAEGLAVAEGDLRLRKTTPDSFLHTALEALLHQRGIARVVVCGLQSEFCVDTTTRRAMALGFPVTLVADGHSTMDSAELTAAQITTHHNRLLSQISSFGPRTRCVRAEEVRFDG</sequence>
<feature type="domain" description="Isochorismatase-like" evidence="2">
    <location>
        <begin position="5"/>
        <end position="149"/>
    </location>
</feature>
<dbReference type="Pfam" id="PF00857">
    <property type="entry name" value="Isochorismatase"/>
    <property type="match status" value="1"/>
</dbReference>
<evidence type="ECO:0000256" key="1">
    <source>
        <dbReference type="ARBA" id="ARBA00022801"/>
    </source>
</evidence>
<evidence type="ECO:0000313" key="4">
    <source>
        <dbReference type="Proteomes" id="UP000672097"/>
    </source>
</evidence>
<organism evidence="3 4">
    <name type="scientific">Ideonella paludis</name>
    <dbReference type="NCBI Taxonomy" id="1233411"/>
    <lineage>
        <taxon>Bacteria</taxon>
        <taxon>Pseudomonadati</taxon>
        <taxon>Pseudomonadota</taxon>
        <taxon>Betaproteobacteria</taxon>
        <taxon>Burkholderiales</taxon>
        <taxon>Sphaerotilaceae</taxon>
        <taxon>Ideonella</taxon>
    </lineage>
</organism>
<dbReference type="InterPro" id="IPR000868">
    <property type="entry name" value="Isochorismatase-like_dom"/>
</dbReference>
<dbReference type="PANTHER" id="PTHR43540">
    <property type="entry name" value="PEROXYUREIDOACRYLATE/UREIDOACRYLATE AMIDOHYDROLASE-RELATED"/>
    <property type="match status" value="1"/>
</dbReference>
<keyword evidence="4" id="KW-1185">Reference proteome</keyword>
<gene>
    <name evidence="3" type="ORF">KAK11_03495</name>
</gene>
<dbReference type="EMBL" id="JAGQDG010000001">
    <property type="protein sequence ID" value="MBQ0934381.1"/>
    <property type="molecule type" value="Genomic_DNA"/>
</dbReference>
<dbReference type="RefSeq" id="WP_210806179.1">
    <property type="nucleotide sequence ID" value="NZ_JAGQDG010000001.1"/>
</dbReference>
<dbReference type="InterPro" id="IPR036380">
    <property type="entry name" value="Isochorismatase-like_sf"/>
</dbReference>
<protein>
    <submittedName>
        <fullName evidence="3">Cysteine hydrolase</fullName>
    </submittedName>
</protein>
<name>A0ABS5DTA7_9BURK</name>
<dbReference type="CDD" id="cd01014">
    <property type="entry name" value="nicotinamidase_related"/>
    <property type="match status" value="1"/>
</dbReference>